<dbReference type="InterPro" id="IPR018060">
    <property type="entry name" value="HTH_AraC"/>
</dbReference>
<dbReference type="Pfam" id="PF06445">
    <property type="entry name" value="GyrI-like"/>
    <property type="match status" value="1"/>
</dbReference>
<evidence type="ECO:0000259" key="4">
    <source>
        <dbReference type="PROSITE" id="PS01124"/>
    </source>
</evidence>
<reference evidence="5 6" key="2">
    <citation type="submission" date="2020-08" db="EMBL/GenBank/DDBJ databases">
        <authorList>
            <person name="Ueki A."/>
            <person name="Tonouchi A."/>
        </authorList>
    </citation>
    <scope>NUCLEOTIDE SEQUENCE [LARGE SCALE GENOMIC DNA]</scope>
    <source>
        <strain evidence="5 6">CTTW</strain>
    </source>
</reference>
<evidence type="ECO:0000313" key="6">
    <source>
        <dbReference type="Proteomes" id="UP000515703"/>
    </source>
</evidence>
<dbReference type="Proteomes" id="UP000515703">
    <property type="component" value="Chromosome"/>
</dbReference>
<protein>
    <submittedName>
        <fullName evidence="5">AraC family transcriptional regulator</fullName>
    </submittedName>
</protein>
<dbReference type="SMART" id="SM00871">
    <property type="entry name" value="AraC_E_bind"/>
    <property type="match status" value="1"/>
</dbReference>
<dbReference type="InterPro" id="IPR050959">
    <property type="entry name" value="MarA-like"/>
</dbReference>
<dbReference type="InterPro" id="IPR011256">
    <property type="entry name" value="Reg_factor_effector_dom_sf"/>
</dbReference>
<dbReference type="PROSITE" id="PS00041">
    <property type="entry name" value="HTH_ARAC_FAMILY_1"/>
    <property type="match status" value="1"/>
</dbReference>
<dbReference type="Gene3D" id="3.20.80.10">
    <property type="entry name" value="Regulatory factor, effector binding domain"/>
    <property type="match status" value="1"/>
</dbReference>
<dbReference type="SUPFAM" id="SSF55136">
    <property type="entry name" value="Probable bacterial effector-binding domain"/>
    <property type="match status" value="1"/>
</dbReference>
<dbReference type="Pfam" id="PF12833">
    <property type="entry name" value="HTH_18"/>
    <property type="match status" value="1"/>
</dbReference>
<dbReference type="PROSITE" id="PS01124">
    <property type="entry name" value="HTH_ARAC_FAMILY_2"/>
    <property type="match status" value="1"/>
</dbReference>
<evidence type="ECO:0000256" key="3">
    <source>
        <dbReference type="ARBA" id="ARBA00023163"/>
    </source>
</evidence>
<dbReference type="Gene3D" id="1.10.10.60">
    <property type="entry name" value="Homeodomain-like"/>
    <property type="match status" value="2"/>
</dbReference>
<dbReference type="EMBL" id="AP023368">
    <property type="protein sequence ID" value="BCJ98546.1"/>
    <property type="molecule type" value="Genomic_DNA"/>
</dbReference>
<name>A0A7I8DQI9_9FIRM</name>
<dbReference type="SUPFAM" id="SSF46689">
    <property type="entry name" value="Homeodomain-like"/>
    <property type="match status" value="2"/>
</dbReference>
<dbReference type="RefSeq" id="WP_185258867.1">
    <property type="nucleotide sequence ID" value="NZ_AP023368.1"/>
</dbReference>
<dbReference type="AlphaFoldDB" id="A0A7I8DQI9"/>
<keyword evidence="3" id="KW-0804">Transcription</keyword>
<evidence type="ECO:0000256" key="1">
    <source>
        <dbReference type="ARBA" id="ARBA00023015"/>
    </source>
</evidence>
<accession>A0A7I8DQI9</accession>
<dbReference type="KEGG" id="acht:bsdcttw_15870"/>
<evidence type="ECO:0000313" key="5">
    <source>
        <dbReference type="EMBL" id="BCJ98546.1"/>
    </source>
</evidence>
<sequence>MNTKNYVFETIRYIEDHLFEEVSLDQLAKYFNYSKFHYARLIKTVLGENIGDYQMKRRLTIAAMNLLEESNGILNIAMMCGYSSQESFTRMFKAYFGVTPKVYRDRKIPYLNLYKYAHTQEDIEMMMSNGTAIEYQIIHKEAFEITGLSYHGVNQKHDVARTFNQAAQKLHFNEIGNYVDGVYGLDICTYEDMRNSEFDFIAGIDSRYIRYIDRADAQLLSKYLPENKYAMFTLTPMIEKIPIQIKKIWLSLLDDDLYTPCDNYAYEFYPNGFIPNCYEMEAFFLFR</sequence>
<dbReference type="PRINTS" id="PR00032">
    <property type="entry name" value="HTHARAC"/>
</dbReference>
<proteinExistence type="predicted"/>
<gene>
    <name evidence="5" type="ORF">bsdcttw_15870</name>
</gene>
<dbReference type="PANTHER" id="PTHR47504">
    <property type="entry name" value="RIGHT ORIGIN-BINDING PROTEIN"/>
    <property type="match status" value="1"/>
</dbReference>
<evidence type="ECO:0000256" key="2">
    <source>
        <dbReference type="ARBA" id="ARBA00023125"/>
    </source>
</evidence>
<feature type="domain" description="HTH araC/xylS-type" evidence="4">
    <location>
        <begin position="8"/>
        <end position="106"/>
    </location>
</feature>
<dbReference type="InterPro" id="IPR029442">
    <property type="entry name" value="GyrI-like"/>
</dbReference>
<dbReference type="SMART" id="SM00342">
    <property type="entry name" value="HTH_ARAC"/>
    <property type="match status" value="1"/>
</dbReference>
<keyword evidence="2" id="KW-0238">DNA-binding</keyword>
<reference evidence="5 6" key="1">
    <citation type="submission" date="2020-08" db="EMBL/GenBank/DDBJ databases">
        <title>Draft genome sequencing of an Anaerocolumna strain isolated from anoxic soil subjected to BSD treatment.</title>
        <authorList>
            <person name="Uek A."/>
            <person name="Tonouchi A."/>
        </authorList>
    </citation>
    <scope>NUCLEOTIDE SEQUENCE [LARGE SCALE GENOMIC DNA]</scope>
    <source>
        <strain evidence="5 6">CTTW</strain>
    </source>
</reference>
<dbReference type="InterPro" id="IPR018062">
    <property type="entry name" value="HTH_AraC-typ_CS"/>
</dbReference>
<dbReference type="GO" id="GO:0043565">
    <property type="term" value="F:sequence-specific DNA binding"/>
    <property type="evidence" value="ECO:0007669"/>
    <property type="project" value="InterPro"/>
</dbReference>
<organism evidence="5 6">
    <name type="scientific">Anaerocolumna chitinilytica</name>
    <dbReference type="NCBI Taxonomy" id="1727145"/>
    <lineage>
        <taxon>Bacteria</taxon>
        <taxon>Bacillati</taxon>
        <taxon>Bacillota</taxon>
        <taxon>Clostridia</taxon>
        <taxon>Lachnospirales</taxon>
        <taxon>Lachnospiraceae</taxon>
        <taxon>Anaerocolumna</taxon>
    </lineage>
</organism>
<dbReference type="InterPro" id="IPR020449">
    <property type="entry name" value="Tscrpt_reg_AraC-type_HTH"/>
</dbReference>
<keyword evidence="6" id="KW-1185">Reference proteome</keyword>
<dbReference type="PANTHER" id="PTHR47504:SF5">
    <property type="entry name" value="RIGHT ORIGIN-BINDING PROTEIN"/>
    <property type="match status" value="1"/>
</dbReference>
<dbReference type="InterPro" id="IPR010499">
    <property type="entry name" value="AraC_E-bd"/>
</dbReference>
<dbReference type="InterPro" id="IPR009057">
    <property type="entry name" value="Homeodomain-like_sf"/>
</dbReference>
<keyword evidence="1" id="KW-0805">Transcription regulation</keyword>
<dbReference type="GO" id="GO:0003700">
    <property type="term" value="F:DNA-binding transcription factor activity"/>
    <property type="evidence" value="ECO:0007669"/>
    <property type="project" value="InterPro"/>
</dbReference>